<dbReference type="GeneID" id="99986816"/>
<evidence type="ECO:0000256" key="1">
    <source>
        <dbReference type="SAM" id="Phobius"/>
    </source>
</evidence>
<reference evidence="3" key="1">
    <citation type="submission" date="2016-10" db="EMBL/GenBank/DDBJ databases">
        <authorList>
            <person name="Varghese N."/>
            <person name="Submissions S."/>
        </authorList>
    </citation>
    <scope>NUCLEOTIDE SEQUENCE [LARGE SCALE GENOMIC DNA]</scope>
    <source>
        <strain evidence="3">CGMCC 1.12402</strain>
    </source>
</reference>
<keyword evidence="1" id="KW-0472">Membrane</keyword>
<evidence type="ECO:0000313" key="3">
    <source>
        <dbReference type="Proteomes" id="UP000199437"/>
    </source>
</evidence>
<dbReference type="STRING" id="1267423.SAMN05216290_2104"/>
<name>A0A1I0Q7Y5_9BACT</name>
<evidence type="ECO:0000313" key="2">
    <source>
        <dbReference type="EMBL" id="SEW23122.1"/>
    </source>
</evidence>
<accession>A0A1I0Q7Y5</accession>
<keyword evidence="1" id="KW-1133">Transmembrane helix</keyword>
<feature type="transmembrane region" description="Helical" evidence="1">
    <location>
        <begin position="7"/>
        <end position="28"/>
    </location>
</feature>
<protein>
    <submittedName>
        <fullName evidence="2">Uncharacterized protein</fullName>
    </submittedName>
</protein>
<feature type="transmembrane region" description="Helical" evidence="1">
    <location>
        <begin position="40"/>
        <end position="64"/>
    </location>
</feature>
<dbReference type="RefSeq" id="WP_222843632.1">
    <property type="nucleotide sequence ID" value="NZ_FOIR01000002.1"/>
</dbReference>
<proteinExistence type="predicted"/>
<keyword evidence="1" id="KW-0812">Transmembrane</keyword>
<dbReference type="Proteomes" id="UP000199437">
    <property type="component" value="Unassembled WGS sequence"/>
</dbReference>
<dbReference type="AlphaFoldDB" id="A0A1I0Q7Y5"/>
<gene>
    <name evidence="2" type="ORF">SAMN05216290_2104</name>
</gene>
<dbReference type="EMBL" id="FOIR01000002">
    <property type="protein sequence ID" value="SEW23122.1"/>
    <property type="molecule type" value="Genomic_DNA"/>
</dbReference>
<sequence>MWYSYLICGRLLHGATLLFVLESYLYWLPLERAIRAENNLLIAIWTGYFLFSFVHIFLVSADAWSRFQNYKRAKDQLYEYGFKERIINQYIGSKCQRIAVETAAKELGYEEQTRAHFKKKGYKWYHYIPDFMIQDPWFPFKKYFWRRTFLEKHYEPKFNYQELSTQMEVR</sequence>
<keyword evidence="3" id="KW-1185">Reference proteome</keyword>
<organism evidence="2 3">
    <name type="scientific">Roseivirga pacifica</name>
    <dbReference type="NCBI Taxonomy" id="1267423"/>
    <lineage>
        <taxon>Bacteria</taxon>
        <taxon>Pseudomonadati</taxon>
        <taxon>Bacteroidota</taxon>
        <taxon>Cytophagia</taxon>
        <taxon>Cytophagales</taxon>
        <taxon>Roseivirgaceae</taxon>
        <taxon>Roseivirga</taxon>
    </lineage>
</organism>